<feature type="chain" id="PRO_5046094341" evidence="2">
    <location>
        <begin position="27"/>
        <end position="771"/>
    </location>
</feature>
<sequence length="771" mass="86314">MTSIRISLMTMSVLVIGGLQVNSATASTKSNLTNGQNTLSPLKNSKNPNSFDELWQDFDPQKEPLDIEVLKQWEQDGIVMKIVRYRVGIFNKKKAMMAAIYGYPKGAENLPGLIHIHGGGQYAHHTQVLANAKRGYATISLAWDGRLSAPGYKVNNDNVKAFKTGNTNDPKYKITTDWVGVDTREASEHTIDPVKSPRNTLWFYAGMGCRRALTFLENQKEVDGNRLGVYGHSMGGKLTVLTAGSDTRVKAAAPSCGGVSDIEKTKNIPGYTNTIDDKVYLKRITCPIVFQSPSNDFHASVDDLTLATNLVQSKEWRISSAAHINHNDLEENTILQPLWFDQFLKGTFETAKTPQAELILKTESGIPRFEVKPDQPDQVTELNVYYTEEGIPAGREKYHDFPTRNWKLAPAKRMGDSWVAELPTFSANKHLWVYANATYPLTQTVSGAGYGCDLYSANEYVLSSQMSMVTPQQKKQAGVKATQQHSLLIEDFIGDWEKRWFYTRGGHPAYWSFKTFKALSPMHEPPSMARLVLEVRSAKDIKLSISTFSSWDGGTENRSVKKAMKGGNKWQTISLLPSDFRDKQNNPLTDWSQLKKLQLSGPKPRPELRNLRWQEVPIKEWMANRKVKLAQAKTTDGKVYLDSQFADLFTSGYKVMMNKSCTGNPLTIGDKTYKQGIGTHAPSKGVFFLGGLYKSFHAEIGIQKHQPGSVRFRIRVDKKDVYDSGIMKQYSAPKTIDLDLSGAFELELIVDNAGDNSNGDHGNWCNAYLRK</sequence>
<feature type="signal peptide" evidence="2">
    <location>
        <begin position="1"/>
        <end position="26"/>
    </location>
</feature>
<proteinExistence type="predicted"/>
<dbReference type="InterPro" id="IPR008979">
    <property type="entry name" value="Galactose-bd-like_sf"/>
</dbReference>
<dbReference type="EMBL" id="CP117812">
    <property type="protein sequence ID" value="WDE99392.1"/>
    <property type="molecule type" value="Genomic_DNA"/>
</dbReference>
<evidence type="ECO:0000313" key="5">
    <source>
        <dbReference type="Proteomes" id="UP001214250"/>
    </source>
</evidence>
<dbReference type="Pfam" id="PF08305">
    <property type="entry name" value="NPCBM"/>
    <property type="match status" value="1"/>
</dbReference>
<reference evidence="4 5" key="1">
    <citation type="submission" date="2023-02" db="EMBL/GenBank/DDBJ databases">
        <title>Genome sequence of Lentisphaera profundi SAORIC-696.</title>
        <authorList>
            <person name="Kim e."/>
            <person name="Cho J.-C."/>
            <person name="Choi A."/>
            <person name="Kang I."/>
        </authorList>
    </citation>
    <scope>NUCLEOTIDE SEQUENCE [LARGE SCALE GENOMIC DNA]</scope>
    <source>
        <strain evidence="4 5">SAORIC-696</strain>
    </source>
</reference>
<dbReference type="SUPFAM" id="SSF53474">
    <property type="entry name" value="alpha/beta-Hydrolases"/>
    <property type="match status" value="1"/>
</dbReference>
<dbReference type="Pfam" id="PF05448">
    <property type="entry name" value="AXE1"/>
    <property type="match status" value="1"/>
</dbReference>
<dbReference type="SMART" id="SM00776">
    <property type="entry name" value="NPCBM"/>
    <property type="match status" value="1"/>
</dbReference>
<evidence type="ECO:0000313" key="4">
    <source>
        <dbReference type="EMBL" id="WDE99392.1"/>
    </source>
</evidence>
<accession>A0ABY7VZ42</accession>
<dbReference type="InterPro" id="IPR008391">
    <property type="entry name" value="AXE1_dom"/>
</dbReference>
<evidence type="ECO:0000259" key="3">
    <source>
        <dbReference type="SMART" id="SM00776"/>
    </source>
</evidence>
<evidence type="ECO:0000256" key="1">
    <source>
        <dbReference type="SAM" id="MobiDB-lite"/>
    </source>
</evidence>
<protein>
    <submittedName>
        <fullName evidence="4">NPCBM/NEW2 domain-containing protein</fullName>
    </submittedName>
</protein>
<dbReference type="InterPro" id="IPR029058">
    <property type="entry name" value="AB_hydrolase_fold"/>
</dbReference>
<dbReference type="Proteomes" id="UP001214250">
    <property type="component" value="Chromosome 2"/>
</dbReference>
<evidence type="ECO:0000256" key="2">
    <source>
        <dbReference type="SAM" id="SignalP"/>
    </source>
</evidence>
<dbReference type="PANTHER" id="PTHR40111:SF1">
    <property type="entry name" value="CEPHALOSPORIN-C DEACETYLASE"/>
    <property type="match status" value="1"/>
</dbReference>
<dbReference type="InterPro" id="IPR039069">
    <property type="entry name" value="CE7"/>
</dbReference>
<gene>
    <name evidence="4" type="ORF">PQO03_16265</name>
</gene>
<name>A0ABY7VZ42_9BACT</name>
<dbReference type="SUPFAM" id="SSF49785">
    <property type="entry name" value="Galactose-binding domain-like"/>
    <property type="match status" value="1"/>
</dbReference>
<dbReference type="Gene3D" id="3.40.50.1820">
    <property type="entry name" value="alpha/beta hydrolase"/>
    <property type="match status" value="1"/>
</dbReference>
<keyword evidence="2" id="KW-0732">Signal</keyword>
<feature type="region of interest" description="Disordered" evidence="1">
    <location>
        <begin position="28"/>
        <end position="47"/>
    </location>
</feature>
<keyword evidence="5" id="KW-1185">Reference proteome</keyword>
<dbReference type="InterPro" id="IPR013222">
    <property type="entry name" value="Glyco_hyd_98_carb-bd"/>
</dbReference>
<organism evidence="4 5">
    <name type="scientific">Lentisphaera profundi</name>
    <dbReference type="NCBI Taxonomy" id="1658616"/>
    <lineage>
        <taxon>Bacteria</taxon>
        <taxon>Pseudomonadati</taxon>
        <taxon>Lentisphaerota</taxon>
        <taxon>Lentisphaeria</taxon>
        <taxon>Lentisphaerales</taxon>
        <taxon>Lentisphaeraceae</taxon>
        <taxon>Lentisphaera</taxon>
    </lineage>
</organism>
<dbReference type="PANTHER" id="PTHR40111">
    <property type="entry name" value="CEPHALOSPORIN-C DEACETYLASE"/>
    <property type="match status" value="1"/>
</dbReference>
<feature type="domain" description="Glycosyl hydrolase family 98 putative carbohydrate-binding module" evidence="3">
    <location>
        <begin position="635"/>
        <end position="771"/>
    </location>
</feature>
<dbReference type="Gene3D" id="2.60.120.1060">
    <property type="entry name" value="NPCBM/NEW2 domain"/>
    <property type="match status" value="1"/>
</dbReference>
<dbReference type="InterPro" id="IPR038637">
    <property type="entry name" value="NPCBM_sf"/>
</dbReference>
<dbReference type="RefSeq" id="WP_274154249.1">
    <property type="nucleotide sequence ID" value="NZ_CP117812.1"/>
</dbReference>